<gene>
    <name evidence="2" type="ORF">EI293_02630</name>
</gene>
<dbReference type="RefSeq" id="WP_125435402.1">
    <property type="nucleotide sequence ID" value="NZ_RWIU01000001.1"/>
</dbReference>
<evidence type="ECO:0000313" key="3">
    <source>
        <dbReference type="Proteomes" id="UP000270291"/>
    </source>
</evidence>
<evidence type="ECO:0000256" key="1">
    <source>
        <dbReference type="SAM" id="SignalP"/>
    </source>
</evidence>
<dbReference type="EMBL" id="RWIU01000001">
    <property type="protein sequence ID" value="RSK46084.1"/>
    <property type="molecule type" value="Genomic_DNA"/>
</dbReference>
<evidence type="ECO:0008006" key="4">
    <source>
        <dbReference type="Google" id="ProtNLM"/>
    </source>
</evidence>
<proteinExistence type="predicted"/>
<keyword evidence="3" id="KW-1185">Reference proteome</keyword>
<feature type="chain" id="PRO_5019579843" description="DUF5683 domain-containing protein" evidence="1">
    <location>
        <begin position="33"/>
        <end position="207"/>
    </location>
</feature>
<sequence>MPQLLLNHTSSILRRSVAVAGCVLGLSLSAQAQQATTVIRLAPEDKERGLNGVQKNFYFTTGAGTTEGEYQSAGFFGQRLRPYLAGNQEALDNLNSYRRQKWLFVAERLTFIGAVGVYGQQVLALNEKEQYFNNTQQVAIGVAAVSLLSNIFISRNTNSHFQRAVEAHNAGMPAARTGALYQLRPSAVGVAASRTGQPMLALRWNLR</sequence>
<accession>A0A428KI95</accession>
<comment type="caution">
    <text evidence="2">The sequence shown here is derived from an EMBL/GenBank/DDBJ whole genome shotgun (WGS) entry which is preliminary data.</text>
</comment>
<keyword evidence="1" id="KW-0732">Signal</keyword>
<organism evidence="2 3">
    <name type="scientific">Hymenobacter perfusus</name>
    <dbReference type="NCBI Taxonomy" id="1236770"/>
    <lineage>
        <taxon>Bacteria</taxon>
        <taxon>Pseudomonadati</taxon>
        <taxon>Bacteroidota</taxon>
        <taxon>Cytophagia</taxon>
        <taxon>Cytophagales</taxon>
        <taxon>Hymenobacteraceae</taxon>
        <taxon>Hymenobacter</taxon>
    </lineage>
</organism>
<dbReference type="AlphaFoldDB" id="A0A428KI95"/>
<reference evidence="2 3" key="1">
    <citation type="submission" date="2018-12" db="EMBL/GenBank/DDBJ databases">
        <authorList>
            <person name="Feng G."/>
            <person name="Zhu H."/>
        </authorList>
    </citation>
    <scope>NUCLEOTIDE SEQUENCE [LARGE SCALE GENOMIC DNA]</scope>
    <source>
        <strain evidence="2 3">LMG 26000</strain>
    </source>
</reference>
<dbReference type="OrthoDB" id="876476at2"/>
<protein>
    <recommendedName>
        <fullName evidence="4">DUF5683 domain-containing protein</fullName>
    </recommendedName>
</protein>
<dbReference type="Proteomes" id="UP000270291">
    <property type="component" value="Unassembled WGS sequence"/>
</dbReference>
<evidence type="ECO:0000313" key="2">
    <source>
        <dbReference type="EMBL" id="RSK46084.1"/>
    </source>
</evidence>
<name>A0A428KI95_9BACT</name>
<feature type="signal peptide" evidence="1">
    <location>
        <begin position="1"/>
        <end position="32"/>
    </location>
</feature>